<keyword evidence="3" id="KW-1185">Reference proteome</keyword>
<dbReference type="Proteomes" id="UP001500984">
    <property type="component" value="Unassembled WGS sequence"/>
</dbReference>
<dbReference type="InterPro" id="IPR029033">
    <property type="entry name" value="His_PPase_superfam"/>
</dbReference>
<dbReference type="EMBL" id="BAAAPZ010000002">
    <property type="protein sequence ID" value="GAA2088990.1"/>
    <property type="molecule type" value="Genomic_DNA"/>
</dbReference>
<evidence type="ECO:0000313" key="3">
    <source>
        <dbReference type="Proteomes" id="UP001500984"/>
    </source>
</evidence>
<dbReference type="SMART" id="SM00855">
    <property type="entry name" value="PGAM"/>
    <property type="match status" value="1"/>
</dbReference>
<dbReference type="RefSeq" id="WP_344334745.1">
    <property type="nucleotide sequence ID" value="NZ_BAAAPZ010000002.1"/>
</dbReference>
<dbReference type="InterPro" id="IPR051695">
    <property type="entry name" value="Phosphoglycerate_Mutase"/>
</dbReference>
<comment type="caution">
    <text evidence="2">The sequence shown here is derived from an EMBL/GenBank/DDBJ whole genome shotgun (WGS) entry which is preliminary data.</text>
</comment>
<evidence type="ECO:0000256" key="1">
    <source>
        <dbReference type="ARBA" id="ARBA00022801"/>
    </source>
</evidence>
<dbReference type="Pfam" id="PF00300">
    <property type="entry name" value="His_Phos_1"/>
    <property type="match status" value="1"/>
</dbReference>
<sequence>MVAALILLRHGRTEFNAEGRFQGQIDVPLDSLGTAQVRAVGAHLAAAQPITRIVSSDLTRARQTADALGAAAGVEVELDERLREITVGEWEGLTRAEVKETWPAELQDWLDGVDMRPPGGESRRESAARVHAAVEDLVIRTPDEGVLAVVAHGAVIRGAAELLLGFEDSAKGTLGVLTNATYALLTPGRHGWILRQWGGGAEAVAAAQG</sequence>
<organism evidence="2 3">
    <name type="scientific">Brevibacterium salitolerans</name>
    <dbReference type="NCBI Taxonomy" id="1403566"/>
    <lineage>
        <taxon>Bacteria</taxon>
        <taxon>Bacillati</taxon>
        <taxon>Actinomycetota</taxon>
        <taxon>Actinomycetes</taxon>
        <taxon>Micrococcales</taxon>
        <taxon>Brevibacteriaceae</taxon>
        <taxon>Brevibacterium</taxon>
    </lineage>
</organism>
<name>A0ABN2WF41_9MICO</name>
<accession>A0ABN2WF41</accession>
<dbReference type="InterPro" id="IPR013078">
    <property type="entry name" value="His_Pase_superF_clade-1"/>
</dbReference>
<keyword evidence="1" id="KW-0378">Hydrolase</keyword>
<gene>
    <name evidence="2" type="ORF">GCM10009823_04430</name>
</gene>
<proteinExistence type="predicted"/>
<dbReference type="PANTHER" id="PTHR46517:SF1">
    <property type="entry name" value="FRUCTOSE-2,6-BISPHOSPHATASE TIGAR"/>
    <property type="match status" value="1"/>
</dbReference>
<reference evidence="2 3" key="1">
    <citation type="journal article" date="2019" name="Int. J. Syst. Evol. Microbiol.">
        <title>The Global Catalogue of Microorganisms (GCM) 10K type strain sequencing project: providing services to taxonomists for standard genome sequencing and annotation.</title>
        <authorList>
            <consortium name="The Broad Institute Genomics Platform"/>
            <consortium name="The Broad Institute Genome Sequencing Center for Infectious Disease"/>
            <person name="Wu L."/>
            <person name="Ma J."/>
        </authorList>
    </citation>
    <scope>NUCLEOTIDE SEQUENCE [LARGE SCALE GENOMIC DNA]</scope>
    <source>
        <strain evidence="2 3">JCM 15900</strain>
    </source>
</reference>
<evidence type="ECO:0000313" key="2">
    <source>
        <dbReference type="EMBL" id="GAA2088990.1"/>
    </source>
</evidence>
<protein>
    <submittedName>
        <fullName evidence="2">Histidine phosphatase family protein</fullName>
    </submittedName>
</protein>
<dbReference type="CDD" id="cd07067">
    <property type="entry name" value="HP_PGM_like"/>
    <property type="match status" value="1"/>
</dbReference>
<dbReference type="SUPFAM" id="SSF53254">
    <property type="entry name" value="Phosphoglycerate mutase-like"/>
    <property type="match status" value="1"/>
</dbReference>
<dbReference type="Gene3D" id="3.40.50.1240">
    <property type="entry name" value="Phosphoglycerate mutase-like"/>
    <property type="match status" value="1"/>
</dbReference>
<dbReference type="PANTHER" id="PTHR46517">
    <property type="entry name" value="FRUCTOSE-2,6-BISPHOSPHATASE TIGAR"/>
    <property type="match status" value="1"/>
</dbReference>